<dbReference type="InterPro" id="IPR041078">
    <property type="entry name" value="Plavaka"/>
</dbReference>
<accession>A0A4Y7TU78</accession>
<reference evidence="2 3" key="1">
    <citation type="journal article" date="2019" name="Nat. Ecol. Evol.">
        <title>Megaphylogeny resolves global patterns of mushroom evolution.</title>
        <authorList>
            <person name="Varga T."/>
            <person name="Krizsan K."/>
            <person name="Foldi C."/>
            <person name="Dima B."/>
            <person name="Sanchez-Garcia M."/>
            <person name="Sanchez-Ramirez S."/>
            <person name="Szollosi G.J."/>
            <person name="Szarkandi J.G."/>
            <person name="Papp V."/>
            <person name="Albert L."/>
            <person name="Andreopoulos W."/>
            <person name="Angelini C."/>
            <person name="Antonin V."/>
            <person name="Barry K.W."/>
            <person name="Bougher N.L."/>
            <person name="Buchanan P."/>
            <person name="Buyck B."/>
            <person name="Bense V."/>
            <person name="Catcheside P."/>
            <person name="Chovatia M."/>
            <person name="Cooper J."/>
            <person name="Damon W."/>
            <person name="Desjardin D."/>
            <person name="Finy P."/>
            <person name="Geml J."/>
            <person name="Haridas S."/>
            <person name="Hughes K."/>
            <person name="Justo A."/>
            <person name="Karasinski D."/>
            <person name="Kautmanova I."/>
            <person name="Kiss B."/>
            <person name="Kocsube S."/>
            <person name="Kotiranta H."/>
            <person name="LaButti K.M."/>
            <person name="Lechner B.E."/>
            <person name="Liimatainen K."/>
            <person name="Lipzen A."/>
            <person name="Lukacs Z."/>
            <person name="Mihaltcheva S."/>
            <person name="Morgado L.N."/>
            <person name="Niskanen T."/>
            <person name="Noordeloos M.E."/>
            <person name="Ohm R.A."/>
            <person name="Ortiz-Santana B."/>
            <person name="Ovrebo C."/>
            <person name="Racz N."/>
            <person name="Riley R."/>
            <person name="Savchenko A."/>
            <person name="Shiryaev A."/>
            <person name="Soop K."/>
            <person name="Spirin V."/>
            <person name="Szebenyi C."/>
            <person name="Tomsovsky M."/>
            <person name="Tulloss R.E."/>
            <person name="Uehling J."/>
            <person name="Grigoriev I.V."/>
            <person name="Vagvolgyi C."/>
            <person name="Papp T."/>
            <person name="Martin F.M."/>
            <person name="Miettinen O."/>
            <person name="Hibbett D.S."/>
            <person name="Nagy L.G."/>
        </authorList>
    </citation>
    <scope>NUCLEOTIDE SEQUENCE [LARGE SCALE GENOMIC DNA]</scope>
    <source>
        <strain evidence="2 3">FP101781</strain>
    </source>
</reference>
<comment type="caution">
    <text evidence="2">The sequence shown here is derived from an EMBL/GenBank/DDBJ whole genome shotgun (WGS) entry which is preliminary data.</text>
</comment>
<feature type="compositionally biased region" description="Polar residues" evidence="1">
    <location>
        <begin position="116"/>
        <end position="128"/>
    </location>
</feature>
<evidence type="ECO:0000256" key="1">
    <source>
        <dbReference type="SAM" id="MobiDB-lite"/>
    </source>
</evidence>
<evidence type="ECO:0000313" key="3">
    <source>
        <dbReference type="Proteomes" id="UP000298030"/>
    </source>
</evidence>
<dbReference type="EMBL" id="QPFP01000003">
    <property type="protein sequence ID" value="TEB37737.1"/>
    <property type="molecule type" value="Genomic_DNA"/>
</dbReference>
<dbReference type="Proteomes" id="UP000298030">
    <property type="component" value="Unassembled WGS sequence"/>
</dbReference>
<organism evidence="2 3">
    <name type="scientific">Coprinellus micaceus</name>
    <name type="common">Glistening ink-cap mushroom</name>
    <name type="synonym">Coprinus micaceus</name>
    <dbReference type="NCBI Taxonomy" id="71717"/>
    <lineage>
        <taxon>Eukaryota</taxon>
        <taxon>Fungi</taxon>
        <taxon>Dikarya</taxon>
        <taxon>Basidiomycota</taxon>
        <taxon>Agaricomycotina</taxon>
        <taxon>Agaricomycetes</taxon>
        <taxon>Agaricomycetidae</taxon>
        <taxon>Agaricales</taxon>
        <taxon>Agaricineae</taxon>
        <taxon>Psathyrellaceae</taxon>
        <taxon>Coprinellus</taxon>
    </lineage>
</organism>
<proteinExistence type="predicted"/>
<keyword evidence="3" id="KW-1185">Reference proteome</keyword>
<feature type="compositionally biased region" description="Low complexity" evidence="1">
    <location>
        <begin position="39"/>
        <end position="57"/>
    </location>
</feature>
<dbReference type="OrthoDB" id="2576233at2759"/>
<evidence type="ECO:0000313" key="2">
    <source>
        <dbReference type="EMBL" id="TEB37737.1"/>
    </source>
</evidence>
<protein>
    <submittedName>
        <fullName evidence="2">Uncharacterized protein</fullName>
    </submittedName>
</protein>
<feature type="region of interest" description="Disordered" evidence="1">
    <location>
        <begin position="39"/>
        <end position="60"/>
    </location>
</feature>
<sequence>MLLSCSACNKLGLSRTGFWSHLVQSRNPACQALYTRLTSSTAPTPGTSSSIPASPGTESPIETPIAFQGDMFGSAAEYEGEGDDIFEEEAFLEERRIELELENGWEAPRPEAPAQPSHTAAPSPQTVPSDDEGEPDPQNVPHLPRRISIPPPDGSFIEKYSDRHPQSQPGKVLQRNDNGDTGYCARLPAASGSGPWAPFSLKIDWEFVRWANLRGPGSTAFSELLAIEGVAEALGLSYRSTQELNKIVDHALPSWPQFHRSEVVVAGEEFELYLRDIIECIRALWGDPEFLPFLIFEPERHYMDQDKTLRVVHNMHTGKWWWATHEEVQQFTKMTDITIVPIIISSDKTQLAVFGNKTAYLVTKHIVSTTAYLPTSKLEHIENKMGRRRALANLFHACLDYILEPLREAGIQGLELQSGDGVVRRGFPIVAAYVGDYPEQLLVTCLKNGRCPRCPVDPLELGNPAAVKNTRDLEPILNALNSAGIKPVPDPFWHHLPFLNIYQSITPDLLHQLYQGVLKALIGWVHTICGSSEIDARCRRLPPNHNIRLFLKGISHLSRVTGAEHDQISRILLGIVVDIQLPDGYSSVRLVKAVRGLLDFLTLARYPIHSSITFDEMDAALAQFHENKGIFIDLGVQTGFNIPKLHFLSHYRRLFESFGTADNFNTEYTERLHINYTKEAYRASNHKDEYPQMTTWLNQRERILLHEKYLHRKVALEATSETATPTLPCPIPPISHPRTMKMAKTPNTYGVTFDDLASDYGVTDIRHVLSRFVVAFRDASLTKQAVCTAAEQLHLPFSKLSIYYRINVHAEPAKADKYGKLIPGRFDTALVRRSSNLTGEDTLKGYCISQVRCIFKLPAAAGSLFTGSQKPPTYLAFVDYIGRSHGLYKVSRYMVNGIPQSRVIPVNQIEFSVHLFPQFGPVAPAHWKSSNVLASATHFYVNPFSDRLQYLKFA</sequence>
<dbReference type="Pfam" id="PF18759">
    <property type="entry name" value="Plavaka"/>
    <property type="match status" value="1"/>
</dbReference>
<feature type="region of interest" description="Disordered" evidence="1">
    <location>
        <begin position="107"/>
        <end position="179"/>
    </location>
</feature>
<name>A0A4Y7TU78_COPMI</name>
<gene>
    <name evidence="2" type="ORF">FA13DRAFT_1751781</name>
</gene>
<dbReference type="AlphaFoldDB" id="A0A4Y7TU78"/>